<sequence length="67" mass="7072">MGVMDRLKVFVVQEPVITASCLIAGFGLFLPAVVRPILDSFDSAKQVEPPTLTDVVAGVTGKNPKST</sequence>
<keyword evidence="1" id="KW-0472">Membrane</keyword>
<protein>
    <submittedName>
        <fullName evidence="2">Fiber protein Fb11</fullName>
    </submittedName>
</protein>
<dbReference type="Proteomes" id="UP000036987">
    <property type="component" value="Unassembled WGS sequence"/>
</dbReference>
<dbReference type="AlphaFoldDB" id="A0A0K9PYM8"/>
<feature type="transmembrane region" description="Helical" evidence="1">
    <location>
        <begin position="16"/>
        <end position="38"/>
    </location>
</feature>
<dbReference type="EMBL" id="LFYR01000585">
    <property type="protein sequence ID" value="KMZ73342.1"/>
    <property type="molecule type" value="Genomic_DNA"/>
</dbReference>
<keyword evidence="1" id="KW-1133">Transmembrane helix</keyword>
<gene>
    <name evidence="2" type="ORF">ZOSMA_14G01060</name>
</gene>
<reference evidence="3" key="1">
    <citation type="journal article" date="2016" name="Nature">
        <title>The genome of the seagrass Zostera marina reveals angiosperm adaptation to the sea.</title>
        <authorList>
            <person name="Olsen J.L."/>
            <person name="Rouze P."/>
            <person name="Verhelst B."/>
            <person name="Lin Y.-C."/>
            <person name="Bayer T."/>
            <person name="Collen J."/>
            <person name="Dattolo E."/>
            <person name="De Paoli E."/>
            <person name="Dittami S."/>
            <person name="Maumus F."/>
            <person name="Michel G."/>
            <person name="Kersting A."/>
            <person name="Lauritano C."/>
            <person name="Lohaus R."/>
            <person name="Toepel M."/>
            <person name="Tonon T."/>
            <person name="Vanneste K."/>
            <person name="Amirebrahimi M."/>
            <person name="Brakel J."/>
            <person name="Bostroem C."/>
            <person name="Chovatia M."/>
            <person name="Grimwood J."/>
            <person name="Jenkins J.W."/>
            <person name="Jueterbock A."/>
            <person name="Mraz A."/>
            <person name="Stam W.T."/>
            <person name="Tice H."/>
            <person name="Bornberg-Bauer E."/>
            <person name="Green P.J."/>
            <person name="Pearson G.A."/>
            <person name="Procaccini G."/>
            <person name="Duarte C.M."/>
            <person name="Schmutz J."/>
            <person name="Reusch T.B.H."/>
            <person name="Van de Peer Y."/>
        </authorList>
    </citation>
    <scope>NUCLEOTIDE SEQUENCE [LARGE SCALE GENOMIC DNA]</scope>
    <source>
        <strain evidence="3">cv. Finnish</strain>
    </source>
</reference>
<dbReference type="PANTHER" id="PTHR36026">
    <property type="entry name" value="OS05G0542100 PROTEIN"/>
    <property type="match status" value="1"/>
</dbReference>
<dbReference type="STRING" id="29655.A0A0K9PYM8"/>
<dbReference type="OMA" id="MTVMQKL"/>
<keyword evidence="3" id="KW-1185">Reference proteome</keyword>
<name>A0A0K9PYM8_ZOSMR</name>
<dbReference type="OrthoDB" id="541556at2759"/>
<organism evidence="2 3">
    <name type="scientific">Zostera marina</name>
    <name type="common">Eelgrass</name>
    <dbReference type="NCBI Taxonomy" id="29655"/>
    <lineage>
        <taxon>Eukaryota</taxon>
        <taxon>Viridiplantae</taxon>
        <taxon>Streptophyta</taxon>
        <taxon>Embryophyta</taxon>
        <taxon>Tracheophyta</taxon>
        <taxon>Spermatophyta</taxon>
        <taxon>Magnoliopsida</taxon>
        <taxon>Liliopsida</taxon>
        <taxon>Zosteraceae</taxon>
        <taxon>Zostera</taxon>
    </lineage>
</organism>
<proteinExistence type="predicted"/>
<dbReference type="PANTHER" id="PTHR36026:SF1">
    <property type="entry name" value="OS05G0542100 PROTEIN"/>
    <property type="match status" value="1"/>
</dbReference>
<comment type="caution">
    <text evidence="2">The sequence shown here is derived from an EMBL/GenBank/DDBJ whole genome shotgun (WGS) entry which is preliminary data.</text>
</comment>
<accession>A0A0K9PYM8</accession>
<evidence type="ECO:0000256" key="1">
    <source>
        <dbReference type="SAM" id="Phobius"/>
    </source>
</evidence>
<evidence type="ECO:0000313" key="3">
    <source>
        <dbReference type="Proteomes" id="UP000036987"/>
    </source>
</evidence>
<keyword evidence="1" id="KW-0812">Transmembrane</keyword>
<evidence type="ECO:0000313" key="2">
    <source>
        <dbReference type="EMBL" id="KMZ73342.1"/>
    </source>
</evidence>